<dbReference type="AlphaFoldDB" id="A0A120E9U8"/>
<keyword evidence="5" id="KW-0472">Membrane</keyword>
<evidence type="ECO:0000256" key="4">
    <source>
        <dbReference type="ARBA" id="ARBA00034247"/>
    </source>
</evidence>
<accession>A0A2T4FH40</accession>
<keyword evidence="11" id="KW-1185">Reference proteome</keyword>
<evidence type="ECO:0000313" key="10">
    <source>
        <dbReference type="Proteomes" id="UP000067111"/>
    </source>
</evidence>
<feature type="transmembrane region" description="Helical" evidence="5">
    <location>
        <begin position="158"/>
        <end position="177"/>
    </location>
</feature>
<dbReference type="InterPro" id="IPR050469">
    <property type="entry name" value="Diguanylate_Cyclase"/>
</dbReference>
<feature type="transmembrane region" description="Helical" evidence="5">
    <location>
        <begin position="44"/>
        <end position="62"/>
    </location>
</feature>
<dbReference type="GO" id="GO:0043709">
    <property type="term" value="P:cell adhesion involved in single-species biofilm formation"/>
    <property type="evidence" value="ECO:0007669"/>
    <property type="project" value="TreeGrafter"/>
</dbReference>
<dbReference type="GO" id="GO:0052621">
    <property type="term" value="F:diguanylate cyclase activity"/>
    <property type="evidence" value="ECO:0007669"/>
    <property type="project" value="UniProtKB-EC"/>
</dbReference>
<reference evidence="7 12" key="4">
    <citation type="submission" date="2019-09" db="EMBL/GenBank/DDBJ databases">
        <title>Draft genome sequences of 48 bacterial type strains from the CCUG.</title>
        <authorList>
            <person name="Tunovic T."/>
            <person name="Pineiro-Iglesias B."/>
            <person name="Unosson C."/>
            <person name="Inganas E."/>
            <person name="Ohlen M."/>
            <person name="Cardew S."/>
            <person name="Jensie-Markopoulos S."/>
            <person name="Salva-Serra F."/>
            <person name="Jaen-Luchoro D."/>
            <person name="Karlsson R."/>
            <person name="Svensson-Stadler L."/>
            <person name="Chun J."/>
            <person name="Moore E."/>
        </authorList>
    </citation>
    <scope>NUCLEOTIDE SEQUENCE [LARGE SCALE GENOMIC DNA]</scope>
    <source>
        <strain evidence="7 12">CCUG 51524</strain>
    </source>
</reference>
<dbReference type="SMART" id="SM00267">
    <property type="entry name" value="GGDEF"/>
    <property type="match status" value="1"/>
</dbReference>
<evidence type="ECO:0000313" key="12">
    <source>
        <dbReference type="Proteomes" id="UP000423257"/>
    </source>
</evidence>
<comment type="cofactor">
    <cofactor evidence="1">
        <name>Mg(2+)</name>
        <dbReference type="ChEBI" id="CHEBI:18420"/>
    </cofactor>
</comment>
<dbReference type="InterPro" id="IPR000160">
    <property type="entry name" value="GGDEF_dom"/>
</dbReference>
<dbReference type="GeneID" id="97922022"/>
<dbReference type="Proteomes" id="UP000067111">
    <property type="component" value="Unassembled WGS sequence"/>
</dbReference>
<dbReference type="EMBL" id="LRMR01000043">
    <property type="protein sequence ID" value="KWU47791.1"/>
    <property type="molecule type" value="Genomic_DNA"/>
</dbReference>
<dbReference type="SUPFAM" id="SSF55073">
    <property type="entry name" value="Nucleotide cyclase"/>
    <property type="match status" value="1"/>
</dbReference>
<feature type="domain" description="GGDEF" evidence="6">
    <location>
        <begin position="259"/>
        <end position="389"/>
    </location>
</feature>
<accession>A0A120E9U8</accession>
<proteinExistence type="predicted"/>
<reference evidence="9 11" key="3">
    <citation type="submission" date="2018-03" db="EMBL/GenBank/DDBJ databases">
        <title>Draft genome sequence of the type strain of Pseudomonas palleroniana LMG 23076, isolated from rice in Cameroon.</title>
        <authorList>
            <person name="Tambong J.T."/>
        </authorList>
    </citation>
    <scope>NUCLEOTIDE SEQUENCE [LARGE SCALE GENOMIC DNA]</scope>
    <source>
        <strain evidence="9 11">LMG 23076</strain>
    </source>
</reference>
<dbReference type="InterPro" id="IPR043128">
    <property type="entry name" value="Rev_trsase/Diguanyl_cyclase"/>
</dbReference>
<feature type="transmembrane region" description="Helical" evidence="5">
    <location>
        <begin position="133"/>
        <end position="151"/>
    </location>
</feature>
<protein>
    <recommendedName>
        <fullName evidence="3">diguanylate cyclase</fullName>
        <ecNumber evidence="3">2.7.7.65</ecNumber>
    </recommendedName>
</protein>
<evidence type="ECO:0000313" key="9">
    <source>
        <dbReference type="EMBL" id="PTC22737.1"/>
    </source>
</evidence>
<feature type="transmembrane region" description="Helical" evidence="5">
    <location>
        <begin position="108"/>
        <end position="127"/>
    </location>
</feature>
<dbReference type="FunFam" id="3.30.70.270:FF:000001">
    <property type="entry name" value="Diguanylate cyclase domain protein"/>
    <property type="match status" value="1"/>
</dbReference>
<feature type="transmembrane region" description="Helical" evidence="5">
    <location>
        <begin position="68"/>
        <end position="87"/>
    </location>
</feature>
<gene>
    <name evidence="8" type="ORF">AWV77_26105</name>
    <name evidence="9" type="ORF">C9383_22240</name>
    <name evidence="7" type="ORF">F7R03_21385</name>
</gene>
<dbReference type="RefSeq" id="WP_060757035.1">
    <property type="nucleotide sequence ID" value="NZ_CP092411.1"/>
</dbReference>
<sequence length="393" mass="43948">MLALSWQSKQADFMSNLGHGLDPDCVIEEQVRTDRLHQLFRQSFAAIFGSFLGAAMLCWLCWDRFNHQVMLIWLVALSVSSLLRLKMFMDWFRCPDIDRTPARWERRYAVTLMLSAGIWGMGALAVMPPDDRVSQVLVMLFTVGMSVSAVSCYSAYRYMTLGAMALVLLPCTLWLLFQPTLMQVGVAIAVLVFSTFVVSATRKFSDALEKAFRLTRQMERAHNASTRAAQTDELTGLMNRRAFFEHAQQRYAQCRDNQQPVCALMMDMDHFKSVNDTYGHQAGDHVLRQIGGVISASFRHSDVYGRLGGEEFAVLLPNTSLETARDIAEQLVKTISGLTVEPVQGLTASLGVALVRSPDQDLHSLMNSADKALYRAKAMGRNQVAVAEWGVAE</sequence>
<dbReference type="Gene3D" id="3.30.70.270">
    <property type="match status" value="1"/>
</dbReference>
<reference evidence="10" key="1">
    <citation type="submission" date="2016-01" db="EMBL/GenBank/DDBJ databases">
        <authorList>
            <person name="Gamez R.M."/>
            <person name="Rodriguez F."/>
            <person name="Bernal J.F."/>
            <person name="Agarwala R."/>
            <person name="Landsman D."/>
            <person name="Marino-Ramirez L."/>
        </authorList>
    </citation>
    <scope>NUCLEOTIDE SEQUENCE [LARGE SCALE GENOMIC DNA]</scope>
    <source>
        <strain evidence="10">Ps006</strain>
    </source>
</reference>
<dbReference type="EMBL" id="PYWX01000064">
    <property type="protein sequence ID" value="PTC22737.1"/>
    <property type="molecule type" value="Genomic_DNA"/>
</dbReference>
<keyword evidence="5" id="KW-1133">Transmembrane helix</keyword>
<dbReference type="PROSITE" id="PS50887">
    <property type="entry name" value="GGDEF"/>
    <property type="match status" value="1"/>
</dbReference>
<dbReference type="PANTHER" id="PTHR45138:SF9">
    <property type="entry name" value="DIGUANYLATE CYCLASE DGCM-RELATED"/>
    <property type="match status" value="1"/>
</dbReference>
<comment type="catalytic activity">
    <reaction evidence="4">
        <text>2 GTP = 3',3'-c-di-GMP + 2 diphosphate</text>
        <dbReference type="Rhea" id="RHEA:24898"/>
        <dbReference type="ChEBI" id="CHEBI:33019"/>
        <dbReference type="ChEBI" id="CHEBI:37565"/>
        <dbReference type="ChEBI" id="CHEBI:58805"/>
        <dbReference type="EC" id="2.7.7.65"/>
    </reaction>
</comment>
<evidence type="ECO:0000313" key="7">
    <source>
        <dbReference type="EMBL" id="KAB0564799.1"/>
    </source>
</evidence>
<dbReference type="InterPro" id="IPR029787">
    <property type="entry name" value="Nucleotide_cyclase"/>
</dbReference>
<dbReference type="OrthoDB" id="9812260at2"/>
<organism evidence="8 10">
    <name type="scientific">Pseudomonas palleroniana</name>
    <dbReference type="NCBI Taxonomy" id="191390"/>
    <lineage>
        <taxon>Bacteria</taxon>
        <taxon>Pseudomonadati</taxon>
        <taxon>Pseudomonadota</taxon>
        <taxon>Gammaproteobacteria</taxon>
        <taxon>Pseudomonadales</taxon>
        <taxon>Pseudomonadaceae</taxon>
        <taxon>Pseudomonas</taxon>
    </lineage>
</organism>
<feature type="transmembrane region" description="Helical" evidence="5">
    <location>
        <begin position="183"/>
        <end position="201"/>
    </location>
</feature>
<dbReference type="Proteomes" id="UP000240476">
    <property type="component" value="Unassembled WGS sequence"/>
</dbReference>
<dbReference type="EMBL" id="VZPQ01000014">
    <property type="protein sequence ID" value="KAB0564799.1"/>
    <property type="molecule type" value="Genomic_DNA"/>
</dbReference>
<dbReference type="NCBIfam" id="TIGR00254">
    <property type="entry name" value="GGDEF"/>
    <property type="match status" value="1"/>
</dbReference>
<dbReference type="Pfam" id="PF00990">
    <property type="entry name" value="GGDEF"/>
    <property type="match status" value="1"/>
</dbReference>
<dbReference type="PANTHER" id="PTHR45138">
    <property type="entry name" value="REGULATORY COMPONENTS OF SENSORY TRANSDUCTION SYSTEM"/>
    <property type="match status" value="1"/>
</dbReference>
<dbReference type="GO" id="GO:1902201">
    <property type="term" value="P:negative regulation of bacterial-type flagellum-dependent cell motility"/>
    <property type="evidence" value="ECO:0007669"/>
    <property type="project" value="TreeGrafter"/>
</dbReference>
<dbReference type="EC" id="2.7.7.65" evidence="3"/>
<evidence type="ECO:0000256" key="5">
    <source>
        <dbReference type="SAM" id="Phobius"/>
    </source>
</evidence>
<evidence type="ECO:0000313" key="8">
    <source>
        <dbReference type="EMBL" id="KWU47791.1"/>
    </source>
</evidence>
<evidence type="ECO:0000256" key="2">
    <source>
        <dbReference type="ARBA" id="ARBA00004533"/>
    </source>
</evidence>
<comment type="caution">
    <text evidence="8">The sequence shown here is derived from an EMBL/GenBank/DDBJ whole genome shotgun (WGS) entry which is preliminary data.</text>
</comment>
<evidence type="ECO:0000259" key="6">
    <source>
        <dbReference type="PROSITE" id="PS50887"/>
    </source>
</evidence>
<keyword evidence="5" id="KW-0812">Transmembrane</keyword>
<dbReference type="Proteomes" id="UP000423257">
    <property type="component" value="Unassembled WGS sequence"/>
</dbReference>
<evidence type="ECO:0000256" key="1">
    <source>
        <dbReference type="ARBA" id="ARBA00001946"/>
    </source>
</evidence>
<reference evidence="8" key="2">
    <citation type="submission" date="2016-01" db="EMBL/GenBank/DDBJ databases">
        <authorList>
            <person name="McClelland M."/>
            <person name="Jain A."/>
            <person name="Saraogi P."/>
            <person name="Mendelson R."/>
            <person name="Westerman R."/>
            <person name="SanMiguel P."/>
            <person name="Csonka L."/>
        </authorList>
    </citation>
    <scope>NUCLEOTIDE SEQUENCE [LARGE SCALE GENOMIC DNA]</scope>
    <source>
        <strain evidence="8">Ps006</strain>
    </source>
</reference>
<dbReference type="CDD" id="cd01949">
    <property type="entry name" value="GGDEF"/>
    <property type="match status" value="1"/>
</dbReference>
<name>A0A120E9U8_9PSED</name>
<dbReference type="GO" id="GO:0005886">
    <property type="term" value="C:plasma membrane"/>
    <property type="evidence" value="ECO:0007669"/>
    <property type="project" value="UniProtKB-SubCell"/>
</dbReference>
<evidence type="ECO:0000256" key="3">
    <source>
        <dbReference type="ARBA" id="ARBA00012528"/>
    </source>
</evidence>
<comment type="subcellular location">
    <subcellularLocation>
        <location evidence="2">Cell inner membrane</location>
    </subcellularLocation>
</comment>
<evidence type="ECO:0000313" key="11">
    <source>
        <dbReference type="Proteomes" id="UP000240476"/>
    </source>
</evidence>